<organism evidence="5 6">
    <name type="scientific">Geodermatophilus obscurus</name>
    <dbReference type="NCBI Taxonomy" id="1861"/>
    <lineage>
        <taxon>Bacteria</taxon>
        <taxon>Bacillati</taxon>
        <taxon>Actinomycetota</taxon>
        <taxon>Actinomycetes</taxon>
        <taxon>Geodermatophilales</taxon>
        <taxon>Geodermatophilaceae</taxon>
        <taxon>Geodermatophilus</taxon>
    </lineage>
</organism>
<keyword evidence="2" id="KW-1133">Transmembrane helix</keyword>
<evidence type="ECO:0000313" key="6">
    <source>
        <dbReference type="Proteomes" id="UP000184428"/>
    </source>
</evidence>
<feature type="transmembrane region" description="Helical" evidence="2">
    <location>
        <begin position="153"/>
        <end position="175"/>
    </location>
</feature>
<feature type="transmembrane region" description="Helical" evidence="2">
    <location>
        <begin position="46"/>
        <end position="66"/>
    </location>
</feature>
<protein>
    <submittedName>
        <fullName evidence="5">Uncharacterized membrane protein</fullName>
    </submittedName>
</protein>
<feature type="region of interest" description="Disordered" evidence="1">
    <location>
        <begin position="1"/>
        <end position="43"/>
    </location>
</feature>
<dbReference type="Pfam" id="PF15420">
    <property type="entry name" value="Abhydrolase_9_N"/>
    <property type="match status" value="1"/>
</dbReference>
<sequence length="581" mass="61975">MTGAHPAGSPAMTGPSAVDPDSRPVESPPPRGDRGPGRTGRPAPRWWSLSLPGSWGALLLVCASLTPSLLPRSGVAQGVVSGISAAMGYGLGVLAAAVWRALADRGPRPPRRWSWRVFAVAVVVIGTVFFVLGRRWQGTLRELMGMPAEPLGRALLAPVVALVVFAVILAVCRLVRGAARVITRLLSRWIGPSAARALGGLAVAVLAIVLVSGVAVDGLLAAADRAFALEDQETPDGVERPTSRLRSGGPGSLIGWDGLGREGRTFVAGGPSAAEIGAFTGTEAPEPIRIYGGVATTDDVGARAQAAVEDLEQAGGFDRARLMVATTTGRGWLDAGSLSAFEYIAAGDSAVVAMQYSYVPSGLSYLIDQDRARAAGRELFDAVYERWAALPPDDRPELYVFGESLGSFGAEAAFSGEFDLRNRVTGALFVGPPNFNALHTEFRDGRDAGSREIEPVYRDGRTVRFSNEISGGAPPAGEPWTGTRVLILQHPSDPVTWWSPSLLFGRPDWLAEDPGRDVLPEMTWIPLVTFWQVTLDMPFSTDVPEGHGHRYTRESVDAWALLLRPADWTPEKAERLRALLR</sequence>
<feature type="transmembrane region" description="Helical" evidence="2">
    <location>
        <begin position="195"/>
        <end position="216"/>
    </location>
</feature>
<evidence type="ECO:0000259" key="4">
    <source>
        <dbReference type="Pfam" id="PF15420"/>
    </source>
</evidence>
<name>A0A1M7RRS5_9ACTN</name>
<accession>A0A1M7RRS5</accession>
<dbReference type="Proteomes" id="UP000184428">
    <property type="component" value="Unassembled WGS sequence"/>
</dbReference>
<dbReference type="InterPro" id="IPR027788">
    <property type="entry name" value="Alpha/beta-hydrolase_N_dom"/>
</dbReference>
<dbReference type="InterPro" id="IPR027787">
    <property type="entry name" value="Alpha/beta-hydrolase_catalytic"/>
</dbReference>
<evidence type="ECO:0000313" key="5">
    <source>
        <dbReference type="EMBL" id="SHN48806.1"/>
    </source>
</evidence>
<reference evidence="5 6" key="1">
    <citation type="submission" date="2016-12" db="EMBL/GenBank/DDBJ databases">
        <authorList>
            <person name="Song W.-J."/>
            <person name="Kurnit D.M."/>
        </authorList>
    </citation>
    <scope>NUCLEOTIDE SEQUENCE [LARGE SCALE GENOMIC DNA]</scope>
    <source>
        <strain evidence="5 6">DSM 43162</strain>
    </source>
</reference>
<proteinExistence type="predicted"/>
<evidence type="ECO:0000256" key="2">
    <source>
        <dbReference type="SAM" id="Phobius"/>
    </source>
</evidence>
<feature type="domain" description="Alpha/beta-hydrolase N-terminal" evidence="4">
    <location>
        <begin position="65"/>
        <end position="271"/>
    </location>
</feature>
<evidence type="ECO:0000256" key="1">
    <source>
        <dbReference type="SAM" id="MobiDB-lite"/>
    </source>
</evidence>
<feature type="transmembrane region" description="Helical" evidence="2">
    <location>
        <begin position="113"/>
        <end position="133"/>
    </location>
</feature>
<dbReference type="AlphaFoldDB" id="A0A1M7RRS5"/>
<gene>
    <name evidence="5" type="ORF">SAMN05660350_00008</name>
</gene>
<feature type="domain" description="Alpha/beta-hydrolase catalytic" evidence="3">
    <location>
        <begin position="288"/>
        <end position="576"/>
    </location>
</feature>
<dbReference type="EMBL" id="FRDM01000001">
    <property type="protein sequence ID" value="SHN48806.1"/>
    <property type="molecule type" value="Genomic_DNA"/>
</dbReference>
<evidence type="ECO:0000259" key="3">
    <source>
        <dbReference type="Pfam" id="PF10081"/>
    </source>
</evidence>
<feature type="transmembrane region" description="Helical" evidence="2">
    <location>
        <begin position="78"/>
        <end position="101"/>
    </location>
</feature>
<keyword evidence="2" id="KW-0812">Transmembrane</keyword>
<dbReference type="ESTHER" id="9actn-a0a1m7rrs5">
    <property type="family name" value="Abhydrolase_9"/>
</dbReference>
<dbReference type="Pfam" id="PF10081">
    <property type="entry name" value="Abhydrolase_9"/>
    <property type="match status" value="1"/>
</dbReference>
<keyword evidence="2" id="KW-0472">Membrane</keyword>